<sequence>MCTCVLCYWQEAQKGAVNVGKPIASASEEKTLDDEPLVFANKLVPFETNPSNPCP</sequence>
<organism evidence="1">
    <name type="scientific">Rhizophora mucronata</name>
    <name type="common">Asiatic mangrove</name>
    <dbReference type="NCBI Taxonomy" id="61149"/>
    <lineage>
        <taxon>Eukaryota</taxon>
        <taxon>Viridiplantae</taxon>
        <taxon>Streptophyta</taxon>
        <taxon>Embryophyta</taxon>
        <taxon>Tracheophyta</taxon>
        <taxon>Spermatophyta</taxon>
        <taxon>Magnoliopsida</taxon>
        <taxon>eudicotyledons</taxon>
        <taxon>Gunneridae</taxon>
        <taxon>Pentapetalae</taxon>
        <taxon>rosids</taxon>
        <taxon>fabids</taxon>
        <taxon>Malpighiales</taxon>
        <taxon>Rhizophoraceae</taxon>
        <taxon>Rhizophora</taxon>
    </lineage>
</organism>
<reference evidence="1" key="1">
    <citation type="submission" date="2018-02" db="EMBL/GenBank/DDBJ databases">
        <title>Rhizophora mucronata_Transcriptome.</title>
        <authorList>
            <person name="Meera S.P."/>
            <person name="Sreeshan A."/>
            <person name="Augustine A."/>
        </authorList>
    </citation>
    <scope>NUCLEOTIDE SEQUENCE</scope>
    <source>
        <tissue evidence="1">Leaf</tissue>
    </source>
</reference>
<name>A0A2P2MEJ9_RHIMU</name>
<dbReference type="EMBL" id="GGEC01048185">
    <property type="protein sequence ID" value="MBX28669.1"/>
    <property type="molecule type" value="Transcribed_RNA"/>
</dbReference>
<dbReference type="AlphaFoldDB" id="A0A2P2MEJ9"/>
<evidence type="ECO:0000313" key="1">
    <source>
        <dbReference type="EMBL" id="MBX28669.1"/>
    </source>
</evidence>
<proteinExistence type="predicted"/>
<accession>A0A2P2MEJ9</accession>
<protein>
    <submittedName>
        <fullName evidence="1">Uncharacterized protein</fullName>
    </submittedName>
</protein>